<sequence length="74" mass="8410">MLGLIIYYACASETSWKLADDHSILWGLAAFSLAEIIQLIIMKIVFRSTAKKIQERIDSGVPAYYDNLGFKLFH</sequence>
<accession>A0A914DQF5</accession>
<protein>
    <submittedName>
        <fullName evidence="3">Uncharacterized protein</fullName>
    </submittedName>
</protein>
<proteinExistence type="predicted"/>
<dbReference type="WBParaSite" id="ACRNAN_scaffold3410.g21541.t1">
    <property type="protein sequence ID" value="ACRNAN_scaffold3410.g21541.t1"/>
    <property type="gene ID" value="ACRNAN_scaffold3410.g21541"/>
</dbReference>
<organism evidence="2 3">
    <name type="scientific">Acrobeloides nanus</name>
    <dbReference type="NCBI Taxonomy" id="290746"/>
    <lineage>
        <taxon>Eukaryota</taxon>
        <taxon>Metazoa</taxon>
        <taxon>Ecdysozoa</taxon>
        <taxon>Nematoda</taxon>
        <taxon>Chromadorea</taxon>
        <taxon>Rhabditida</taxon>
        <taxon>Tylenchina</taxon>
        <taxon>Cephalobomorpha</taxon>
        <taxon>Cephaloboidea</taxon>
        <taxon>Cephalobidae</taxon>
        <taxon>Acrobeloides</taxon>
    </lineage>
</organism>
<name>A0A914DQF5_9BILA</name>
<keyword evidence="1" id="KW-0812">Transmembrane</keyword>
<evidence type="ECO:0000313" key="3">
    <source>
        <dbReference type="WBParaSite" id="ACRNAN_scaffold3410.g21541.t1"/>
    </source>
</evidence>
<keyword evidence="1" id="KW-0472">Membrane</keyword>
<reference evidence="3" key="1">
    <citation type="submission" date="2022-11" db="UniProtKB">
        <authorList>
            <consortium name="WormBaseParasite"/>
        </authorList>
    </citation>
    <scope>IDENTIFICATION</scope>
</reference>
<feature type="transmembrane region" description="Helical" evidence="1">
    <location>
        <begin position="24"/>
        <end position="46"/>
    </location>
</feature>
<dbReference type="Proteomes" id="UP000887540">
    <property type="component" value="Unplaced"/>
</dbReference>
<evidence type="ECO:0000313" key="2">
    <source>
        <dbReference type="Proteomes" id="UP000887540"/>
    </source>
</evidence>
<keyword evidence="2" id="KW-1185">Reference proteome</keyword>
<evidence type="ECO:0000256" key="1">
    <source>
        <dbReference type="SAM" id="Phobius"/>
    </source>
</evidence>
<keyword evidence="1" id="KW-1133">Transmembrane helix</keyword>
<dbReference type="AlphaFoldDB" id="A0A914DQF5"/>